<accession>A0A1Y3B836</accession>
<evidence type="ECO:0000256" key="2">
    <source>
        <dbReference type="ARBA" id="ARBA00022801"/>
    </source>
</evidence>
<comment type="caution">
    <text evidence="5">The sequence shown here is derived from an EMBL/GenBank/DDBJ whole genome shotgun (WGS) entry which is preliminary data.</text>
</comment>
<dbReference type="GO" id="GO:0034085">
    <property type="term" value="P:establishment of sister chromatid cohesion"/>
    <property type="evidence" value="ECO:0007669"/>
    <property type="project" value="TreeGrafter"/>
</dbReference>
<dbReference type="PANTHER" id="PTHR11472:SF41">
    <property type="entry name" value="ATP-DEPENDENT DNA HELICASE DDX11-RELATED"/>
    <property type="match status" value="1"/>
</dbReference>
<dbReference type="PANTHER" id="PTHR11472">
    <property type="entry name" value="DNA REPAIR DEAD HELICASE RAD3/XP-D SUBFAMILY MEMBER"/>
    <property type="match status" value="1"/>
</dbReference>
<evidence type="ECO:0000256" key="3">
    <source>
        <dbReference type="ARBA" id="ARBA00022840"/>
    </source>
</evidence>
<dbReference type="InterPro" id="IPR010614">
    <property type="entry name" value="RAD3-like_helicase_DEAD"/>
</dbReference>
<protein>
    <recommendedName>
        <fullName evidence="4">Helicase ATP-binding domain-containing protein</fullName>
    </recommendedName>
</protein>
<organism evidence="5 6">
    <name type="scientific">Euroglyphus maynei</name>
    <name type="common">Mayne's house dust mite</name>
    <dbReference type="NCBI Taxonomy" id="6958"/>
    <lineage>
        <taxon>Eukaryota</taxon>
        <taxon>Metazoa</taxon>
        <taxon>Ecdysozoa</taxon>
        <taxon>Arthropoda</taxon>
        <taxon>Chelicerata</taxon>
        <taxon>Arachnida</taxon>
        <taxon>Acari</taxon>
        <taxon>Acariformes</taxon>
        <taxon>Sarcoptiformes</taxon>
        <taxon>Astigmata</taxon>
        <taxon>Psoroptidia</taxon>
        <taxon>Analgoidea</taxon>
        <taxon>Pyroglyphidae</taxon>
        <taxon>Pyroglyphinae</taxon>
        <taxon>Euroglyphus</taxon>
    </lineage>
</organism>
<dbReference type="Proteomes" id="UP000194236">
    <property type="component" value="Unassembled WGS sequence"/>
</dbReference>
<gene>
    <name evidence="5" type="ORF">BLA29_007915</name>
</gene>
<dbReference type="PROSITE" id="PS51193">
    <property type="entry name" value="HELICASE_ATP_BIND_2"/>
    <property type="match status" value="1"/>
</dbReference>
<sequence length="314" mass="37013">MTNNNVINDLNVKLEKLTKHVAYSKELKKNRKISRNNRQMNVSSLKRTLNESNAGDDDGDLEDLVIQFDENISLNDDNDEKNDNYFLPKIYYCSRTHSQLSQFINEFKKTRYFKNNPNSLMLIPLSSRVNYCINGRQQKNNKQKCQFRNSAKMEEFGEEILANINDIEEIVTMAKQRQTCPYYSTRMAIPESEIVVMPYNILLHHSTREYFNIKLEDSIVIIDEAHNLLETISNIHSIEIYAQQLSSLIKYLSLYMARYYNRFNALNLKYLKQLIFVIRKLYNHLVSCKENAHIQPLDLTIKLNIENINIHELL</sequence>
<keyword evidence="6" id="KW-1185">Reference proteome</keyword>
<dbReference type="OrthoDB" id="267079at2759"/>
<dbReference type="GO" id="GO:0003677">
    <property type="term" value="F:DNA binding"/>
    <property type="evidence" value="ECO:0007669"/>
    <property type="project" value="InterPro"/>
</dbReference>
<name>A0A1Y3B836_EURMA</name>
<dbReference type="GO" id="GO:0005634">
    <property type="term" value="C:nucleus"/>
    <property type="evidence" value="ECO:0007669"/>
    <property type="project" value="TreeGrafter"/>
</dbReference>
<dbReference type="InterPro" id="IPR045028">
    <property type="entry name" value="DinG/Rad3-like"/>
</dbReference>
<proteinExistence type="predicted"/>
<dbReference type="SMART" id="SM00488">
    <property type="entry name" value="DEXDc2"/>
    <property type="match status" value="1"/>
</dbReference>
<dbReference type="Pfam" id="PF06733">
    <property type="entry name" value="DEAD_2"/>
    <property type="match status" value="1"/>
</dbReference>
<reference evidence="5 6" key="1">
    <citation type="submission" date="2017-03" db="EMBL/GenBank/DDBJ databases">
        <title>Genome Survey of Euroglyphus maynei.</title>
        <authorList>
            <person name="Arlian L.G."/>
            <person name="Morgan M.S."/>
            <person name="Rider S.D."/>
        </authorList>
    </citation>
    <scope>NUCLEOTIDE SEQUENCE [LARGE SCALE GENOMIC DNA]</scope>
    <source>
        <strain evidence="5">Arlian Lab</strain>
        <tissue evidence="5">Whole body</tissue>
    </source>
</reference>
<dbReference type="GO" id="GO:0003678">
    <property type="term" value="F:DNA helicase activity"/>
    <property type="evidence" value="ECO:0007669"/>
    <property type="project" value="InterPro"/>
</dbReference>
<dbReference type="InterPro" id="IPR006554">
    <property type="entry name" value="Helicase-like_DEXD_c2"/>
</dbReference>
<evidence type="ECO:0000313" key="5">
    <source>
        <dbReference type="EMBL" id="OTF75405.1"/>
    </source>
</evidence>
<dbReference type="AlphaFoldDB" id="A0A1Y3B836"/>
<keyword evidence="1" id="KW-0547">Nucleotide-binding</keyword>
<feature type="domain" description="Helicase ATP-binding" evidence="4">
    <location>
        <begin position="1"/>
        <end position="275"/>
    </location>
</feature>
<dbReference type="InterPro" id="IPR014013">
    <property type="entry name" value="Helic_SF1/SF2_ATP-bd_DinG/Rad3"/>
</dbReference>
<dbReference type="Gene3D" id="3.40.50.300">
    <property type="entry name" value="P-loop containing nucleotide triphosphate hydrolases"/>
    <property type="match status" value="1"/>
</dbReference>
<evidence type="ECO:0000313" key="6">
    <source>
        <dbReference type="Proteomes" id="UP000194236"/>
    </source>
</evidence>
<keyword evidence="3" id="KW-0067">ATP-binding</keyword>
<evidence type="ECO:0000259" key="4">
    <source>
        <dbReference type="PROSITE" id="PS51193"/>
    </source>
</evidence>
<evidence type="ECO:0000256" key="1">
    <source>
        <dbReference type="ARBA" id="ARBA00022741"/>
    </source>
</evidence>
<keyword evidence="2" id="KW-0378">Hydrolase</keyword>
<dbReference type="GO" id="GO:0016818">
    <property type="term" value="F:hydrolase activity, acting on acid anhydrides, in phosphorus-containing anhydrides"/>
    <property type="evidence" value="ECO:0007669"/>
    <property type="project" value="InterPro"/>
</dbReference>
<dbReference type="GO" id="GO:0005524">
    <property type="term" value="F:ATP binding"/>
    <property type="evidence" value="ECO:0007669"/>
    <property type="project" value="UniProtKB-KW"/>
</dbReference>
<dbReference type="EMBL" id="MUJZ01042157">
    <property type="protein sequence ID" value="OTF75405.1"/>
    <property type="molecule type" value="Genomic_DNA"/>
</dbReference>
<dbReference type="InterPro" id="IPR027417">
    <property type="entry name" value="P-loop_NTPase"/>
</dbReference>
<feature type="non-terminal residue" evidence="5">
    <location>
        <position position="314"/>
    </location>
</feature>